<comment type="catalytic activity">
    <reaction evidence="4">
        <text>(R)-pantoate + NADP(+) = 2-dehydropantoate + NADPH + H(+)</text>
        <dbReference type="Rhea" id="RHEA:16233"/>
        <dbReference type="ChEBI" id="CHEBI:11561"/>
        <dbReference type="ChEBI" id="CHEBI:15378"/>
        <dbReference type="ChEBI" id="CHEBI:15980"/>
        <dbReference type="ChEBI" id="CHEBI:57783"/>
        <dbReference type="ChEBI" id="CHEBI:58349"/>
        <dbReference type="EC" id="1.1.1.169"/>
    </reaction>
</comment>
<evidence type="ECO:0000259" key="7">
    <source>
        <dbReference type="Pfam" id="PF08546"/>
    </source>
</evidence>
<comment type="similarity">
    <text evidence="1 4">Belongs to the ketopantoate reductase family.</text>
</comment>
<dbReference type="SUPFAM" id="SSF48179">
    <property type="entry name" value="6-phosphogluconate dehydrogenase C-terminal domain-like"/>
    <property type="match status" value="1"/>
</dbReference>
<dbReference type="FunFam" id="1.10.1040.10:FF:000017">
    <property type="entry name" value="2-dehydropantoate 2-reductase"/>
    <property type="match status" value="1"/>
</dbReference>
<dbReference type="PANTHER" id="PTHR21708">
    <property type="entry name" value="PROBABLE 2-DEHYDROPANTOATE 2-REDUCTASE"/>
    <property type="match status" value="1"/>
</dbReference>
<evidence type="ECO:0000313" key="9">
    <source>
        <dbReference type="Proteomes" id="UP001172673"/>
    </source>
</evidence>
<comment type="function">
    <text evidence="4">Catalyzes the NADPH-dependent reduction of ketopantoate into pantoic acid.</text>
</comment>
<evidence type="ECO:0000256" key="1">
    <source>
        <dbReference type="ARBA" id="ARBA00007870"/>
    </source>
</evidence>
<keyword evidence="5" id="KW-0472">Membrane</keyword>
<dbReference type="Pfam" id="PF08546">
    <property type="entry name" value="ApbA_C"/>
    <property type="match status" value="1"/>
</dbReference>
<evidence type="ECO:0000259" key="6">
    <source>
        <dbReference type="Pfam" id="PF02558"/>
    </source>
</evidence>
<dbReference type="GO" id="GO:0005737">
    <property type="term" value="C:cytoplasm"/>
    <property type="evidence" value="ECO:0007669"/>
    <property type="project" value="TreeGrafter"/>
</dbReference>
<feature type="domain" description="Ketopantoate reductase C-terminal" evidence="7">
    <location>
        <begin position="190"/>
        <end position="312"/>
    </location>
</feature>
<proteinExistence type="inferred from homology"/>
<feature type="domain" description="Ketopantoate reductase N-terminal" evidence="6">
    <location>
        <begin position="9"/>
        <end position="158"/>
    </location>
</feature>
<keyword evidence="9" id="KW-1185">Reference proteome</keyword>
<name>A0AA38XDS8_9EURO</name>
<dbReference type="NCBIfam" id="TIGR00745">
    <property type="entry name" value="apbA_panE"/>
    <property type="match status" value="1"/>
</dbReference>
<evidence type="ECO:0000313" key="8">
    <source>
        <dbReference type="EMBL" id="KAJ9611621.1"/>
    </source>
</evidence>
<organism evidence="8 9">
    <name type="scientific">Cladophialophora chaetospira</name>
    <dbReference type="NCBI Taxonomy" id="386627"/>
    <lineage>
        <taxon>Eukaryota</taxon>
        <taxon>Fungi</taxon>
        <taxon>Dikarya</taxon>
        <taxon>Ascomycota</taxon>
        <taxon>Pezizomycotina</taxon>
        <taxon>Eurotiomycetes</taxon>
        <taxon>Chaetothyriomycetidae</taxon>
        <taxon>Chaetothyriales</taxon>
        <taxon>Herpotrichiellaceae</taxon>
        <taxon>Cladophialophora</taxon>
    </lineage>
</organism>
<dbReference type="Pfam" id="PF02558">
    <property type="entry name" value="ApbA"/>
    <property type="match status" value="1"/>
</dbReference>
<dbReference type="Proteomes" id="UP001172673">
    <property type="component" value="Unassembled WGS sequence"/>
</dbReference>
<protein>
    <recommendedName>
        <fullName evidence="4">2-dehydropantoate 2-reductase</fullName>
        <ecNumber evidence="4">1.1.1.169</ecNumber>
    </recommendedName>
    <alternativeName>
        <fullName evidence="4">Ketopantoate reductase</fullName>
    </alternativeName>
</protein>
<dbReference type="InterPro" id="IPR003710">
    <property type="entry name" value="ApbA"/>
</dbReference>
<dbReference type="SUPFAM" id="SSF51735">
    <property type="entry name" value="NAD(P)-binding Rossmann-fold domains"/>
    <property type="match status" value="1"/>
</dbReference>
<dbReference type="Gene3D" id="3.40.50.720">
    <property type="entry name" value="NAD(P)-binding Rossmann-like Domain"/>
    <property type="match status" value="1"/>
</dbReference>
<comment type="caution">
    <text evidence="8">The sequence shown here is derived from an EMBL/GenBank/DDBJ whole genome shotgun (WGS) entry which is preliminary data.</text>
</comment>
<accession>A0AA38XDS8</accession>
<evidence type="ECO:0000256" key="3">
    <source>
        <dbReference type="ARBA" id="ARBA00023002"/>
    </source>
</evidence>
<keyword evidence="2 4" id="KW-0521">NADP</keyword>
<dbReference type="AlphaFoldDB" id="A0AA38XDS8"/>
<dbReference type="FunFam" id="3.40.50.720:FF:000609">
    <property type="entry name" value="2-dehydropantoate 2-reductase"/>
    <property type="match status" value="1"/>
</dbReference>
<dbReference type="Gene3D" id="1.10.1040.10">
    <property type="entry name" value="N-(1-d-carboxylethyl)-l-norvaline Dehydrogenase, domain 2"/>
    <property type="match status" value="1"/>
</dbReference>
<dbReference type="InterPro" id="IPR013332">
    <property type="entry name" value="KPR_N"/>
</dbReference>
<keyword evidence="5" id="KW-0812">Transmembrane</keyword>
<keyword evidence="3 4" id="KW-0560">Oxidoreductase</keyword>
<feature type="transmembrane region" description="Helical" evidence="5">
    <location>
        <begin position="7"/>
        <end position="24"/>
    </location>
</feature>
<dbReference type="InterPro" id="IPR036291">
    <property type="entry name" value="NAD(P)-bd_dom_sf"/>
</dbReference>
<evidence type="ECO:0000256" key="2">
    <source>
        <dbReference type="ARBA" id="ARBA00022857"/>
    </source>
</evidence>
<dbReference type="InterPro" id="IPR013752">
    <property type="entry name" value="KPA_reductase"/>
</dbReference>
<dbReference type="GO" id="GO:0015940">
    <property type="term" value="P:pantothenate biosynthetic process"/>
    <property type="evidence" value="ECO:0007669"/>
    <property type="project" value="InterPro"/>
</dbReference>
<dbReference type="EC" id="1.1.1.169" evidence="4"/>
<dbReference type="InterPro" id="IPR013328">
    <property type="entry name" value="6PGD_dom2"/>
</dbReference>
<keyword evidence="5" id="KW-1133">Transmembrane helix</keyword>
<gene>
    <name evidence="8" type="ORF">H2200_004805</name>
</gene>
<dbReference type="EMBL" id="JAPDRK010000006">
    <property type="protein sequence ID" value="KAJ9611621.1"/>
    <property type="molecule type" value="Genomic_DNA"/>
</dbReference>
<dbReference type="InterPro" id="IPR051402">
    <property type="entry name" value="KPR-Related"/>
</dbReference>
<evidence type="ECO:0000256" key="4">
    <source>
        <dbReference type="RuleBase" id="RU362068"/>
    </source>
</evidence>
<dbReference type="InterPro" id="IPR008927">
    <property type="entry name" value="6-PGluconate_DH-like_C_sf"/>
</dbReference>
<dbReference type="PANTHER" id="PTHR21708:SF40">
    <property type="entry name" value="REDUCTASE FAMILY PROTEIN, PUTATIVE (AFU_ORTHOLOGUE AFUA_2G14497)-RELATED"/>
    <property type="match status" value="1"/>
</dbReference>
<evidence type="ECO:0000256" key="5">
    <source>
        <dbReference type="SAM" id="Phobius"/>
    </source>
</evidence>
<sequence length="320" mass="35377">MAQEISVMLYGLGAIGSFYAFILSRPERVNLTVVARSSYEAVKKDGLHIRSANHGDHIVHPAKVVKTPAEANQTYDYIVCAHKAINQEAAAQQLAPAVEEGNTCIVIMQNGVGNEDPFRDAFPKSVILSGVVWVGASHNTPGIVDHWKSENTEIGIFPNPQLDAALEQAKLDEFTSLLREGKTPFSVEENIQIQRWSKVIWNCAWNALTTLTMLDTHSWLKSSANSMPMTRKLMQEVVDVARACDVPIESEIIDELIDKILAMQPIGSSMQTDCKMGRHMEVEIILGTPVRKGKELGVSTPILEVLYTLLLAIDTRMEPN</sequence>
<reference evidence="8" key="1">
    <citation type="submission" date="2022-10" db="EMBL/GenBank/DDBJ databases">
        <title>Culturing micro-colonial fungi from biological soil crusts in the Mojave desert and describing Neophaeococcomyces mojavensis, and introducing the new genera and species Taxawa tesnikishii.</title>
        <authorList>
            <person name="Kurbessoian T."/>
            <person name="Stajich J.E."/>
        </authorList>
    </citation>
    <scope>NUCLEOTIDE SEQUENCE</scope>
    <source>
        <strain evidence="8">TK_41</strain>
    </source>
</reference>
<dbReference type="GO" id="GO:0008677">
    <property type="term" value="F:2-dehydropantoate 2-reductase activity"/>
    <property type="evidence" value="ECO:0007669"/>
    <property type="project" value="UniProtKB-EC"/>
</dbReference>